<geneLocation type="plasmid" evidence="1">
    <name>p160070-catA</name>
</geneLocation>
<proteinExistence type="predicted"/>
<dbReference type="EMBL" id="MG288676">
    <property type="protein sequence ID" value="AVX34063.1"/>
    <property type="molecule type" value="Genomic_DNA"/>
</dbReference>
<sequence length="62" mass="7366">MSNTLKEIRRKLSCQSIVRQPDSQIDEPVDWRDKQKTILSKKQHHIHPLFILTSISFFVSFI</sequence>
<organism evidence="1">
    <name type="scientific">Klebsiella pneumoniae</name>
    <dbReference type="NCBI Taxonomy" id="573"/>
    <lineage>
        <taxon>Bacteria</taxon>
        <taxon>Pseudomonadati</taxon>
        <taxon>Pseudomonadota</taxon>
        <taxon>Gammaproteobacteria</taxon>
        <taxon>Enterobacterales</taxon>
        <taxon>Enterobacteriaceae</taxon>
        <taxon>Klebsiella/Raoultella group</taxon>
        <taxon>Klebsiella</taxon>
        <taxon>Klebsiella pneumoniae complex</taxon>
    </lineage>
</organism>
<name>A0A2R4ND44_KLEPN</name>
<accession>A0A2R4ND44</accession>
<protein>
    <submittedName>
        <fullName evidence="1">Uncharacterized protein</fullName>
    </submittedName>
</protein>
<reference evidence="1" key="1">
    <citation type="submission" date="2017-10" db="EMBL/GenBank/DDBJ databases">
        <title>Klebsiella pneumoniae strain F160070 plasmid p160070-catA, complete sequence.</title>
        <authorList>
            <person name="Zhang D."/>
            <person name="Zhao Y."/>
            <person name="An H."/>
            <person name="Feng J."/>
            <person name="Zhan Z."/>
            <person name="Yin Z."/>
            <person name="Zhou D."/>
        </authorList>
    </citation>
    <scope>NUCLEOTIDE SEQUENCE</scope>
    <source>
        <strain evidence="1">F160070</strain>
        <plasmid evidence="1">p160070-catA</plasmid>
    </source>
</reference>
<dbReference type="AlphaFoldDB" id="A0A2R4ND44"/>
<keyword evidence="1" id="KW-0614">Plasmid</keyword>
<evidence type="ECO:0000313" key="1">
    <source>
        <dbReference type="EMBL" id="AVX34063.1"/>
    </source>
</evidence>